<name>A0AA39JYH3_ARMTA</name>
<keyword evidence="2" id="KW-1185">Reference proteome</keyword>
<dbReference type="Proteomes" id="UP001175211">
    <property type="component" value="Unassembled WGS sequence"/>
</dbReference>
<sequence length="296" mass="33761">MEPPSLESRQHIPQELVDYIFGYLHEDISTLRTCSIVSHSFLFSALPHIYHQIILVHSLEVNRFWKYHPGRLYQCDKFSNLLLANPVIARSVRTLGIYSDTHGLELLCRSPSLPSILISLSNLTRIGMVNRHSVSDWMRFPENLRSALLSVFQSPALTTLHLDGVENVPDSDAQRILDRGSSSSLRHLSLKWVNVPLRPPMRQSQEKLPVLESLTLAGDKGNLILNHLMLPNTFFDMRPIRKLSIQVSEAYPRLPDIENALDELKESLEHLIFDVSTVDYRGEYVFLVSNPGLIFS</sequence>
<evidence type="ECO:0000313" key="2">
    <source>
        <dbReference type="Proteomes" id="UP001175211"/>
    </source>
</evidence>
<dbReference type="InterPro" id="IPR032675">
    <property type="entry name" value="LRR_dom_sf"/>
</dbReference>
<comment type="caution">
    <text evidence="1">The sequence shown here is derived from an EMBL/GenBank/DDBJ whole genome shotgun (WGS) entry which is preliminary data.</text>
</comment>
<evidence type="ECO:0008006" key="3">
    <source>
        <dbReference type="Google" id="ProtNLM"/>
    </source>
</evidence>
<dbReference type="AlphaFoldDB" id="A0AA39JYH3"/>
<reference evidence="1" key="1">
    <citation type="submission" date="2023-06" db="EMBL/GenBank/DDBJ databases">
        <authorList>
            <consortium name="Lawrence Berkeley National Laboratory"/>
            <person name="Ahrendt S."/>
            <person name="Sahu N."/>
            <person name="Indic B."/>
            <person name="Wong-Bajracharya J."/>
            <person name="Merenyi Z."/>
            <person name="Ke H.-M."/>
            <person name="Monk M."/>
            <person name="Kocsube S."/>
            <person name="Drula E."/>
            <person name="Lipzen A."/>
            <person name="Balint B."/>
            <person name="Henrissat B."/>
            <person name="Andreopoulos B."/>
            <person name="Martin F.M."/>
            <person name="Harder C.B."/>
            <person name="Rigling D."/>
            <person name="Ford K.L."/>
            <person name="Foster G.D."/>
            <person name="Pangilinan J."/>
            <person name="Papanicolaou A."/>
            <person name="Barry K."/>
            <person name="LaButti K."/>
            <person name="Viragh M."/>
            <person name="Koriabine M."/>
            <person name="Yan M."/>
            <person name="Riley R."/>
            <person name="Champramary S."/>
            <person name="Plett K.L."/>
            <person name="Tsai I.J."/>
            <person name="Slot J."/>
            <person name="Sipos G."/>
            <person name="Plett J."/>
            <person name="Nagy L.G."/>
            <person name="Grigoriev I.V."/>
        </authorList>
    </citation>
    <scope>NUCLEOTIDE SEQUENCE</scope>
    <source>
        <strain evidence="1">CCBAS 213</strain>
    </source>
</reference>
<accession>A0AA39JYH3</accession>
<dbReference type="RefSeq" id="XP_060326633.1">
    <property type="nucleotide sequence ID" value="XM_060483647.1"/>
</dbReference>
<proteinExistence type="predicted"/>
<dbReference type="Gene3D" id="3.80.10.10">
    <property type="entry name" value="Ribonuclease Inhibitor"/>
    <property type="match status" value="1"/>
</dbReference>
<organism evidence="1 2">
    <name type="scientific">Armillaria tabescens</name>
    <name type="common">Ringless honey mushroom</name>
    <name type="synonym">Agaricus tabescens</name>
    <dbReference type="NCBI Taxonomy" id="1929756"/>
    <lineage>
        <taxon>Eukaryota</taxon>
        <taxon>Fungi</taxon>
        <taxon>Dikarya</taxon>
        <taxon>Basidiomycota</taxon>
        <taxon>Agaricomycotina</taxon>
        <taxon>Agaricomycetes</taxon>
        <taxon>Agaricomycetidae</taxon>
        <taxon>Agaricales</taxon>
        <taxon>Marasmiineae</taxon>
        <taxon>Physalacriaceae</taxon>
        <taxon>Desarmillaria</taxon>
    </lineage>
</organism>
<gene>
    <name evidence="1" type="ORF">EV420DRAFT_833319</name>
</gene>
<protein>
    <recommendedName>
        <fullName evidence="3">F-box domain-containing protein</fullName>
    </recommendedName>
</protein>
<dbReference type="GeneID" id="85367195"/>
<dbReference type="SUPFAM" id="SSF52047">
    <property type="entry name" value="RNI-like"/>
    <property type="match status" value="1"/>
</dbReference>
<evidence type="ECO:0000313" key="1">
    <source>
        <dbReference type="EMBL" id="KAK0448918.1"/>
    </source>
</evidence>
<dbReference type="EMBL" id="JAUEPS010000040">
    <property type="protein sequence ID" value="KAK0448918.1"/>
    <property type="molecule type" value="Genomic_DNA"/>
</dbReference>